<proteinExistence type="predicted"/>
<comment type="caution">
    <text evidence="2">The sequence shown here is derived from an EMBL/GenBank/DDBJ whole genome shotgun (WGS) entry which is preliminary data.</text>
</comment>
<dbReference type="Proteomes" id="UP000663843">
    <property type="component" value="Unassembled WGS sequence"/>
</dbReference>
<accession>A0A8H2WP83</accession>
<evidence type="ECO:0000313" key="2">
    <source>
        <dbReference type="EMBL" id="CAE6393153.1"/>
    </source>
</evidence>
<name>A0A8H2WP83_9AGAM</name>
<evidence type="ECO:0000313" key="3">
    <source>
        <dbReference type="Proteomes" id="UP000663843"/>
    </source>
</evidence>
<sequence>MGNHIHLMVWAPASRPPSIFILPQCPSPTAPAESPFHLVCGPLPQVSKMTSATGPRRLMDVFPPGFDINSKSLSSRGHYHFAPEQLYHRLTDEYLPEKHIESTIVKSVWYGKQRKSARHEFILIEVEDLQAELKNYIVLDRNLNEAVAPTGKKIIPPKVASVSYSCRGAALDAFRVSYDGIEKRLLRECALWPRDYLEKIEFNSSEPFFLYQLATLVHVVSDKSPNYAMAYRNCYWFAGLIWECMRHLRPSAGYDDRLAANRGKFSILRYKPEVQERDAICDAFEKEMALVESRLVASRKLWSRMNGLNEGVEPTPPPEVSGPESQGPYKPNPPEKHLSYDENRHAMGMHGNKVKKRRSLWFGRRNSSFEL</sequence>
<evidence type="ECO:0000256" key="1">
    <source>
        <dbReference type="SAM" id="MobiDB-lite"/>
    </source>
</evidence>
<organism evidence="2 3">
    <name type="scientific">Rhizoctonia solani</name>
    <dbReference type="NCBI Taxonomy" id="456999"/>
    <lineage>
        <taxon>Eukaryota</taxon>
        <taxon>Fungi</taxon>
        <taxon>Dikarya</taxon>
        <taxon>Basidiomycota</taxon>
        <taxon>Agaricomycotina</taxon>
        <taxon>Agaricomycetes</taxon>
        <taxon>Cantharellales</taxon>
        <taxon>Ceratobasidiaceae</taxon>
        <taxon>Rhizoctonia</taxon>
    </lineage>
</organism>
<dbReference type="EMBL" id="CAJMWT010001335">
    <property type="protein sequence ID" value="CAE6393153.1"/>
    <property type="molecule type" value="Genomic_DNA"/>
</dbReference>
<reference evidence="2" key="1">
    <citation type="submission" date="2021-01" db="EMBL/GenBank/DDBJ databases">
        <authorList>
            <person name="Kaushik A."/>
        </authorList>
    </citation>
    <scope>NUCLEOTIDE SEQUENCE</scope>
    <source>
        <strain evidence="2">AG2-2IIIB</strain>
    </source>
</reference>
<protein>
    <submittedName>
        <fullName evidence="2">Uncharacterized protein</fullName>
    </submittedName>
</protein>
<dbReference type="AlphaFoldDB" id="A0A8H2WP83"/>
<gene>
    <name evidence="2" type="ORF">RDB_LOCUS31699</name>
</gene>
<feature type="region of interest" description="Disordered" evidence="1">
    <location>
        <begin position="308"/>
        <end position="341"/>
    </location>
</feature>